<dbReference type="EMBL" id="JALKII010000007">
    <property type="protein sequence ID" value="MCK0538241.1"/>
    <property type="molecule type" value="Genomic_DNA"/>
</dbReference>
<gene>
    <name evidence="3" type="ORF">MU846_11025</name>
</gene>
<proteinExistence type="predicted"/>
<dbReference type="Pfam" id="PF11008">
    <property type="entry name" value="DUF2846"/>
    <property type="match status" value="1"/>
</dbReference>
<evidence type="ECO:0000313" key="3">
    <source>
        <dbReference type="EMBL" id="MCK0538241.1"/>
    </source>
</evidence>
<evidence type="ECO:0000256" key="1">
    <source>
        <dbReference type="SAM" id="SignalP"/>
    </source>
</evidence>
<organism evidence="3 4">
    <name type="scientific">Alcanivorax quisquiliarum</name>
    <dbReference type="NCBI Taxonomy" id="2933565"/>
    <lineage>
        <taxon>Bacteria</taxon>
        <taxon>Pseudomonadati</taxon>
        <taxon>Pseudomonadota</taxon>
        <taxon>Gammaproteobacteria</taxon>
        <taxon>Oceanospirillales</taxon>
        <taxon>Alcanivoracaceae</taxon>
        <taxon>Alcanivorax</taxon>
    </lineage>
</organism>
<accession>A0ABT0E8T1</accession>
<protein>
    <submittedName>
        <fullName evidence="3">DUF2846 domain-containing protein</fullName>
    </submittedName>
</protein>
<feature type="domain" description="DUF2846" evidence="2">
    <location>
        <begin position="47"/>
        <end position="132"/>
    </location>
</feature>
<comment type="caution">
    <text evidence="3">The sequence shown here is derived from an EMBL/GenBank/DDBJ whole genome shotgun (WGS) entry which is preliminary data.</text>
</comment>
<name>A0ABT0E8T1_9GAMM</name>
<keyword evidence="1" id="KW-0732">Signal</keyword>
<reference evidence="3" key="1">
    <citation type="submission" date="2022-04" db="EMBL/GenBank/DDBJ databases">
        <title>Alcanivorax sp. CY1518 draft genome sequence.</title>
        <authorList>
            <person name="Zhao G."/>
            <person name="An M."/>
        </authorList>
    </citation>
    <scope>NUCLEOTIDE SEQUENCE</scope>
    <source>
        <strain evidence="3">CY1518</strain>
    </source>
</reference>
<feature type="signal peptide" evidence="1">
    <location>
        <begin position="1"/>
        <end position="20"/>
    </location>
</feature>
<dbReference type="RefSeq" id="WP_246952680.1">
    <property type="nucleotide sequence ID" value="NZ_JALKII010000007.1"/>
</dbReference>
<dbReference type="InterPro" id="IPR022548">
    <property type="entry name" value="DUF2846"/>
</dbReference>
<keyword evidence="4" id="KW-1185">Reference proteome</keyword>
<dbReference type="Proteomes" id="UP001165524">
    <property type="component" value="Unassembled WGS sequence"/>
</dbReference>
<feature type="chain" id="PRO_5047410475" evidence="1">
    <location>
        <begin position="21"/>
        <end position="217"/>
    </location>
</feature>
<evidence type="ECO:0000259" key="2">
    <source>
        <dbReference type="Pfam" id="PF11008"/>
    </source>
</evidence>
<evidence type="ECO:0000313" key="4">
    <source>
        <dbReference type="Proteomes" id="UP001165524"/>
    </source>
</evidence>
<sequence>MRATLIALLAGCLIGCGNLAIPRTPGAFIQAAGGATFEPMDTLDPRNAMVYLYRPGNQWGYEEVQAPTFFVDGQQLAGLKSGAYTWLELHAGDYELYARRPLAILFLKTIFELPLQVEGGGIYYLRYSEDQPLDYEARGLDASQFMQAGPLQQVPEGLALAEIRNLRLDEAGHYHGGSMYQEPRWAPFESYPVAGGAWVPSPESRWQRMQRWVAGWF</sequence>